<reference evidence="3" key="1">
    <citation type="submission" date="2016-10" db="EMBL/GenBank/DDBJ databases">
        <authorList>
            <person name="Varghese N."/>
            <person name="Submissions S."/>
        </authorList>
    </citation>
    <scope>NUCLEOTIDE SEQUENCE [LARGE SCALE GENOMIC DNA]</scope>
    <source>
        <strain evidence="3">CGMCC 4.5579</strain>
    </source>
</reference>
<dbReference type="OrthoDB" id="4153705at2"/>
<dbReference type="RefSeq" id="WP_092530314.1">
    <property type="nucleotide sequence ID" value="NZ_FOWW01000003.1"/>
</dbReference>
<gene>
    <name evidence="2" type="ORF">SAMN05421810_103736</name>
</gene>
<dbReference type="InterPro" id="IPR037401">
    <property type="entry name" value="SnoaL-like"/>
</dbReference>
<sequence length="117" mass="13175">MKYENWLHGLWNTDPAELERLAPDVVSADFIGHWPGRTVHGPAELAEVIRQGRAMVDDMRFEIVVGPVAQGDLVAARWVGRGRYEGRPVEFHGHDLLRVAGDRFVEYWVIAEDPTAG</sequence>
<accession>A0A1I5TZL9</accession>
<dbReference type="InterPro" id="IPR032710">
    <property type="entry name" value="NTF2-like_dom_sf"/>
</dbReference>
<keyword evidence="3" id="KW-1185">Reference proteome</keyword>
<proteinExistence type="predicted"/>
<dbReference type="AlphaFoldDB" id="A0A1I5TZL9"/>
<dbReference type="SUPFAM" id="SSF54427">
    <property type="entry name" value="NTF2-like"/>
    <property type="match status" value="1"/>
</dbReference>
<feature type="domain" description="SnoaL-like" evidence="1">
    <location>
        <begin position="5"/>
        <end position="107"/>
    </location>
</feature>
<name>A0A1I5TZL9_9PSEU</name>
<evidence type="ECO:0000313" key="2">
    <source>
        <dbReference type="EMBL" id="SFP88505.1"/>
    </source>
</evidence>
<dbReference type="Proteomes" id="UP000198727">
    <property type="component" value="Unassembled WGS sequence"/>
</dbReference>
<dbReference type="STRING" id="587909.SAMN05421810_103736"/>
<protein>
    <submittedName>
        <fullName evidence="2">SnoaL-like domain-containing protein</fullName>
    </submittedName>
</protein>
<evidence type="ECO:0000259" key="1">
    <source>
        <dbReference type="Pfam" id="PF12680"/>
    </source>
</evidence>
<dbReference type="Pfam" id="PF12680">
    <property type="entry name" value="SnoaL_2"/>
    <property type="match status" value="1"/>
</dbReference>
<evidence type="ECO:0000313" key="3">
    <source>
        <dbReference type="Proteomes" id="UP000198727"/>
    </source>
</evidence>
<organism evidence="2 3">
    <name type="scientific">Amycolatopsis arida</name>
    <dbReference type="NCBI Taxonomy" id="587909"/>
    <lineage>
        <taxon>Bacteria</taxon>
        <taxon>Bacillati</taxon>
        <taxon>Actinomycetota</taxon>
        <taxon>Actinomycetes</taxon>
        <taxon>Pseudonocardiales</taxon>
        <taxon>Pseudonocardiaceae</taxon>
        <taxon>Amycolatopsis</taxon>
    </lineage>
</organism>
<dbReference type="EMBL" id="FOWW01000003">
    <property type="protein sequence ID" value="SFP88505.1"/>
    <property type="molecule type" value="Genomic_DNA"/>
</dbReference>
<dbReference type="Gene3D" id="3.10.450.50">
    <property type="match status" value="1"/>
</dbReference>